<gene>
    <name evidence="6 9" type="primary">map</name>
    <name evidence="9" type="ORF">CO172_00500</name>
</gene>
<keyword evidence="2 6" id="KW-0031">Aminopeptidase</keyword>
<dbReference type="Gene3D" id="3.90.230.10">
    <property type="entry name" value="Creatinase/methionine aminopeptidase superfamily"/>
    <property type="match status" value="1"/>
</dbReference>
<dbReference type="EC" id="3.4.11.18" evidence="6 7"/>
<dbReference type="InterPro" id="IPR000994">
    <property type="entry name" value="Pept_M24"/>
</dbReference>
<feature type="binding site" evidence="6">
    <location>
        <position position="176"/>
    </location>
    <ligand>
        <name>a divalent metal cation</name>
        <dbReference type="ChEBI" id="CHEBI:60240"/>
        <label>2</label>
        <note>catalytic</note>
    </ligand>
</feature>
<evidence type="ECO:0000256" key="7">
    <source>
        <dbReference type="RuleBase" id="RU003653"/>
    </source>
</evidence>
<dbReference type="NCBIfam" id="TIGR00500">
    <property type="entry name" value="met_pdase_I"/>
    <property type="match status" value="1"/>
</dbReference>
<dbReference type="HAMAP" id="MF_01974">
    <property type="entry name" value="MetAP_1"/>
    <property type="match status" value="1"/>
</dbReference>
<dbReference type="PANTHER" id="PTHR43330:SF27">
    <property type="entry name" value="METHIONINE AMINOPEPTIDASE"/>
    <property type="match status" value="1"/>
</dbReference>
<dbReference type="InterPro" id="IPR002467">
    <property type="entry name" value="Pept_M24A_MAP1"/>
</dbReference>
<evidence type="ECO:0000259" key="8">
    <source>
        <dbReference type="Pfam" id="PF00557"/>
    </source>
</evidence>
<keyword evidence="4 6" id="KW-0479">Metal-binding</keyword>
<comment type="catalytic activity">
    <reaction evidence="6 7">
        <text>Release of N-terminal amino acids, preferentially methionine, from peptides and arylamides.</text>
        <dbReference type="EC" id="3.4.11.18"/>
    </reaction>
</comment>
<feature type="binding site" evidence="6">
    <location>
        <position position="113"/>
    </location>
    <ligand>
        <name>a divalent metal cation</name>
        <dbReference type="ChEBI" id="CHEBI:60240"/>
        <label>1</label>
    </ligand>
</feature>
<comment type="subunit">
    <text evidence="6">Monomer.</text>
</comment>
<dbReference type="GO" id="GO:0046872">
    <property type="term" value="F:metal ion binding"/>
    <property type="evidence" value="ECO:0007669"/>
    <property type="project" value="UniProtKB-UniRule"/>
</dbReference>
<comment type="similarity">
    <text evidence="6">Belongs to the peptidase M24A family. Methionine aminopeptidase type 1 subfamily.</text>
</comment>
<feature type="binding site" evidence="6">
    <location>
        <position position="210"/>
    </location>
    <ligand>
        <name>a divalent metal cation</name>
        <dbReference type="ChEBI" id="CHEBI:60240"/>
        <label>2</label>
        <note>catalytic</note>
    </ligand>
</feature>
<reference evidence="10" key="1">
    <citation type="submission" date="2017-09" db="EMBL/GenBank/DDBJ databases">
        <title>Depth-based differentiation of microbial function through sediment-hosted aquifers and enrichment of novel symbionts in the deep terrestrial subsurface.</title>
        <authorList>
            <person name="Probst A.J."/>
            <person name="Ladd B."/>
            <person name="Jarett J.K."/>
            <person name="Geller-Mcgrath D.E."/>
            <person name="Sieber C.M.K."/>
            <person name="Emerson J.B."/>
            <person name="Anantharaman K."/>
            <person name="Thomas B.C."/>
            <person name="Malmstrom R."/>
            <person name="Stieglmeier M."/>
            <person name="Klingl A."/>
            <person name="Woyke T."/>
            <person name="Ryan C.M."/>
            <person name="Banfield J.F."/>
        </authorList>
    </citation>
    <scope>NUCLEOTIDE SEQUENCE [LARGE SCALE GENOMIC DNA]</scope>
</reference>
<feature type="binding site" evidence="6">
    <location>
        <position position="241"/>
    </location>
    <ligand>
        <name>a divalent metal cation</name>
        <dbReference type="ChEBI" id="CHEBI:60240"/>
        <label>1</label>
    </ligand>
</feature>
<evidence type="ECO:0000313" key="10">
    <source>
        <dbReference type="Proteomes" id="UP000229749"/>
    </source>
</evidence>
<dbReference type="InterPro" id="IPR001714">
    <property type="entry name" value="Pept_M24_MAP"/>
</dbReference>
<dbReference type="GO" id="GO:0070006">
    <property type="term" value="F:metalloaminopeptidase activity"/>
    <property type="evidence" value="ECO:0007669"/>
    <property type="project" value="UniProtKB-UniRule"/>
</dbReference>
<feature type="binding site" evidence="6">
    <location>
        <position position="84"/>
    </location>
    <ligand>
        <name>substrate</name>
    </ligand>
</feature>
<evidence type="ECO:0000256" key="5">
    <source>
        <dbReference type="ARBA" id="ARBA00022801"/>
    </source>
</evidence>
<sequence length="259" mass="28224">MNISIKTPDEIEIMRQGGRILSDTLCLLAEKTSVGKVIADLDKQAEDYLIKYGAKPSFKNYSIEGIDKPFPSTVCISINDEVVHGFGNRDIVLKEGDVVGFDLGCWYKGLCTDMAATVCVGSVSSSIKTFVEITKKALFSGVLAVRSGNNVIDISSAIETTIKPYGYGIVRELVGHGVGYKVHEEPSIPNFIDYTFPNPELKVGMCLALEPMTSMGRPQVINDQTGWIIKTQDQSISAHFEVTVVVTDEGNEILTPLPL</sequence>
<name>A0A2M7XIC5_9BACT</name>
<dbReference type="AlphaFoldDB" id="A0A2M7XIC5"/>
<proteinExistence type="inferred from homology"/>
<evidence type="ECO:0000313" key="9">
    <source>
        <dbReference type="EMBL" id="PJA47724.1"/>
    </source>
</evidence>
<organism evidence="9 10">
    <name type="scientific">Candidatus Uhrbacteria bacterium CG_4_9_14_3_um_filter_36_7</name>
    <dbReference type="NCBI Taxonomy" id="1975033"/>
    <lineage>
        <taxon>Bacteria</taxon>
        <taxon>Candidatus Uhriibacteriota</taxon>
    </lineage>
</organism>
<feature type="binding site" evidence="6">
    <location>
        <position position="102"/>
    </location>
    <ligand>
        <name>a divalent metal cation</name>
        <dbReference type="ChEBI" id="CHEBI:60240"/>
        <label>1</label>
    </ligand>
</feature>
<feature type="binding site" evidence="6">
    <location>
        <position position="183"/>
    </location>
    <ligand>
        <name>substrate</name>
    </ligand>
</feature>
<evidence type="ECO:0000256" key="6">
    <source>
        <dbReference type="HAMAP-Rule" id="MF_01974"/>
    </source>
</evidence>
<comment type="function">
    <text evidence="1 6">Removes the N-terminal methionine from nascent proteins. The N-terminal methionine is often cleaved when the second residue in the primary sequence is small and uncharged (Met-Ala-, Cys, Gly, Pro, Ser, Thr, or Val). Requires deformylation of the N(alpha)-formylated initiator methionine before it can be hydrolyzed.</text>
</comment>
<keyword evidence="5 6" id="KW-0378">Hydrolase</keyword>
<keyword evidence="3 6" id="KW-0645">Protease</keyword>
<dbReference type="GO" id="GO:0004239">
    <property type="term" value="F:initiator methionyl aminopeptidase activity"/>
    <property type="evidence" value="ECO:0007669"/>
    <property type="project" value="UniProtKB-UniRule"/>
</dbReference>
<dbReference type="GO" id="GO:0005829">
    <property type="term" value="C:cytosol"/>
    <property type="evidence" value="ECO:0007669"/>
    <property type="project" value="TreeGrafter"/>
</dbReference>
<dbReference type="EMBL" id="PFWS01000005">
    <property type="protein sequence ID" value="PJA47724.1"/>
    <property type="molecule type" value="Genomic_DNA"/>
</dbReference>
<protein>
    <recommendedName>
        <fullName evidence="6 7">Methionine aminopeptidase</fullName>
        <shortName evidence="6">MAP</shortName>
        <shortName evidence="6">MetAP</shortName>
        <ecNumber evidence="6 7">3.4.11.18</ecNumber>
    </recommendedName>
    <alternativeName>
        <fullName evidence="6">Peptidase M</fullName>
    </alternativeName>
</protein>
<dbReference type="GO" id="GO:0006508">
    <property type="term" value="P:proteolysis"/>
    <property type="evidence" value="ECO:0007669"/>
    <property type="project" value="UniProtKB-KW"/>
</dbReference>
<evidence type="ECO:0000256" key="3">
    <source>
        <dbReference type="ARBA" id="ARBA00022670"/>
    </source>
</evidence>
<dbReference type="InterPro" id="IPR036005">
    <property type="entry name" value="Creatinase/aminopeptidase-like"/>
</dbReference>
<accession>A0A2M7XIC5</accession>
<dbReference type="PRINTS" id="PR00599">
    <property type="entry name" value="MAPEPTIDASE"/>
</dbReference>
<dbReference type="PANTHER" id="PTHR43330">
    <property type="entry name" value="METHIONINE AMINOPEPTIDASE"/>
    <property type="match status" value="1"/>
</dbReference>
<comment type="cofactor">
    <cofactor evidence="6">
        <name>Co(2+)</name>
        <dbReference type="ChEBI" id="CHEBI:48828"/>
    </cofactor>
    <cofactor evidence="6">
        <name>Zn(2+)</name>
        <dbReference type="ChEBI" id="CHEBI:29105"/>
    </cofactor>
    <cofactor evidence="6">
        <name>Mn(2+)</name>
        <dbReference type="ChEBI" id="CHEBI:29035"/>
    </cofactor>
    <cofactor evidence="6">
        <name>Fe(2+)</name>
        <dbReference type="ChEBI" id="CHEBI:29033"/>
    </cofactor>
    <text evidence="6">Binds 2 divalent metal cations per subunit. Has a high-affinity and a low affinity metal-binding site. The true nature of the physiological cofactor is under debate. The enzyme is active with cobalt, zinc, manganese or divalent iron ions. Most likely, methionine aminopeptidases function as mononuclear Fe(2+)-metalloproteases under physiological conditions, and the catalytically relevant metal-binding site has been assigned to the histidine-containing high-affinity site.</text>
</comment>
<evidence type="ECO:0000256" key="4">
    <source>
        <dbReference type="ARBA" id="ARBA00022723"/>
    </source>
</evidence>
<dbReference type="Pfam" id="PF00557">
    <property type="entry name" value="Peptidase_M24"/>
    <property type="match status" value="1"/>
</dbReference>
<feature type="domain" description="Peptidase M24" evidence="8">
    <location>
        <begin position="12"/>
        <end position="248"/>
    </location>
</feature>
<dbReference type="Proteomes" id="UP000229749">
    <property type="component" value="Unassembled WGS sequence"/>
</dbReference>
<feature type="binding site" evidence="6">
    <location>
        <position position="241"/>
    </location>
    <ligand>
        <name>a divalent metal cation</name>
        <dbReference type="ChEBI" id="CHEBI:60240"/>
        <label>2</label>
        <note>catalytic</note>
    </ligand>
</feature>
<feature type="binding site" evidence="6">
    <location>
        <position position="113"/>
    </location>
    <ligand>
        <name>a divalent metal cation</name>
        <dbReference type="ChEBI" id="CHEBI:60240"/>
        <label>2</label>
        <note>catalytic</note>
    </ligand>
</feature>
<evidence type="ECO:0000256" key="1">
    <source>
        <dbReference type="ARBA" id="ARBA00002521"/>
    </source>
</evidence>
<evidence type="ECO:0000256" key="2">
    <source>
        <dbReference type="ARBA" id="ARBA00022438"/>
    </source>
</evidence>
<dbReference type="SUPFAM" id="SSF55920">
    <property type="entry name" value="Creatinase/aminopeptidase"/>
    <property type="match status" value="1"/>
</dbReference>
<comment type="caution">
    <text evidence="9">The sequence shown here is derived from an EMBL/GenBank/DDBJ whole genome shotgun (WGS) entry which is preliminary data.</text>
</comment>